<dbReference type="GO" id="GO:0004305">
    <property type="term" value="F:ethanolamine kinase activity"/>
    <property type="evidence" value="ECO:0007669"/>
    <property type="project" value="TreeGrafter"/>
</dbReference>
<evidence type="ECO:0000259" key="3">
    <source>
        <dbReference type="Pfam" id="PF04428"/>
    </source>
</evidence>
<evidence type="ECO:0000256" key="2">
    <source>
        <dbReference type="SAM" id="MobiDB-lite"/>
    </source>
</evidence>
<name>A0AA39R1X0_9LECA</name>
<dbReference type="EMBL" id="JAFEKC020000012">
    <property type="protein sequence ID" value="KAK0511911.1"/>
    <property type="molecule type" value="Genomic_DNA"/>
</dbReference>
<feature type="region of interest" description="Disordered" evidence="2">
    <location>
        <begin position="1"/>
        <end position="115"/>
    </location>
</feature>
<dbReference type="Pfam" id="PF01633">
    <property type="entry name" value="Choline_kinase"/>
    <property type="match status" value="1"/>
</dbReference>
<feature type="region of interest" description="Disordered" evidence="2">
    <location>
        <begin position="629"/>
        <end position="649"/>
    </location>
</feature>
<dbReference type="Pfam" id="PF04428">
    <property type="entry name" value="Choline_kin_N"/>
    <property type="match status" value="1"/>
</dbReference>
<feature type="compositionally biased region" description="Low complexity" evidence="2">
    <location>
        <begin position="72"/>
        <end position="92"/>
    </location>
</feature>
<evidence type="ECO:0000313" key="5">
    <source>
        <dbReference type="Proteomes" id="UP001166286"/>
    </source>
</evidence>
<proteinExistence type="inferred from homology"/>
<reference evidence="4" key="1">
    <citation type="submission" date="2023-03" db="EMBL/GenBank/DDBJ databases">
        <title>Complete genome of Cladonia borealis.</title>
        <authorList>
            <person name="Park H."/>
        </authorList>
    </citation>
    <scope>NUCLEOTIDE SEQUENCE</scope>
    <source>
        <strain evidence="4">ANT050790</strain>
    </source>
</reference>
<accession>A0AA39R1X0</accession>
<dbReference type="Gene3D" id="3.30.200.20">
    <property type="entry name" value="Phosphorylase Kinase, domain 1"/>
    <property type="match status" value="1"/>
</dbReference>
<dbReference type="Gene3D" id="3.90.1200.10">
    <property type="match status" value="1"/>
</dbReference>
<dbReference type="AlphaFoldDB" id="A0AA39R1X0"/>
<feature type="compositionally biased region" description="Polar residues" evidence="2">
    <location>
        <begin position="54"/>
        <end position="63"/>
    </location>
</feature>
<organism evidence="4 5">
    <name type="scientific">Cladonia borealis</name>
    <dbReference type="NCBI Taxonomy" id="184061"/>
    <lineage>
        <taxon>Eukaryota</taxon>
        <taxon>Fungi</taxon>
        <taxon>Dikarya</taxon>
        <taxon>Ascomycota</taxon>
        <taxon>Pezizomycotina</taxon>
        <taxon>Lecanoromycetes</taxon>
        <taxon>OSLEUM clade</taxon>
        <taxon>Lecanoromycetidae</taxon>
        <taxon>Lecanorales</taxon>
        <taxon>Lecanorineae</taxon>
        <taxon>Cladoniaceae</taxon>
        <taxon>Cladonia</taxon>
    </lineage>
</organism>
<evidence type="ECO:0000256" key="1">
    <source>
        <dbReference type="ARBA" id="ARBA00038211"/>
    </source>
</evidence>
<dbReference type="CDD" id="cd05157">
    <property type="entry name" value="ETNK_euk"/>
    <property type="match status" value="1"/>
</dbReference>
<dbReference type="InterPro" id="IPR011009">
    <property type="entry name" value="Kinase-like_dom_sf"/>
</dbReference>
<dbReference type="Proteomes" id="UP001166286">
    <property type="component" value="Unassembled WGS sequence"/>
</dbReference>
<keyword evidence="5" id="KW-1185">Reference proteome</keyword>
<feature type="region of interest" description="Disordered" evidence="2">
    <location>
        <begin position="749"/>
        <end position="768"/>
    </location>
</feature>
<dbReference type="GO" id="GO:0004103">
    <property type="term" value="F:choline kinase activity"/>
    <property type="evidence" value="ECO:0007669"/>
    <property type="project" value="TreeGrafter"/>
</dbReference>
<gene>
    <name evidence="4" type="ORF">JMJ35_005761</name>
</gene>
<comment type="caution">
    <text evidence="4">The sequence shown here is derived from an EMBL/GenBank/DDBJ whole genome shotgun (WGS) entry which is preliminary data.</text>
</comment>
<feature type="compositionally biased region" description="Basic residues" evidence="2">
    <location>
        <begin position="221"/>
        <end position="233"/>
    </location>
</feature>
<dbReference type="GO" id="GO:0006646">
    <property type="term" value="P:phosphatidylethanolamine biosynthetic process"/>
    <property type="evidence" value="ECO:0007669"/>
    <property type="project" value="TreeGrafter"/>
</dbReference>
<dbReference type="InterPro" id="IPR007521">
    <property type="entry name" value="Choline_kin_N"/>
</dbReference>
<dbReference type="PANTHER" id="PTHR22603:SF93">
    <property type="entry name" value="RE24176P"/>
    <property type="match status" value="1"/>
</dbReference>
<comment type="similarity">
    <text evidence="1">Belongs to the choline/ethanolamine kinase family.</text>
</comment>
<evidence type="ECO:0000313" key="4">
    <source>
        <dbReference type="EMBL" id="KAK0511911.1"/>
    </source>
</evidence>
<dbReference type="PANTHER" id="PTHR22603">
    <property type="entry name" value="CHOLINE/ETHANOALAMINE KINASE"/>
    <property type="match status" value="1"/>
</dbReference>
<sequence length="816" mass="92080">MPSTIEEAAEFPSLKPVSSKSVLIAEPESISPGLSPNIPPTDRVQSSRSSLSSKQFHTNSSRRLSGRPAPNTDSPSLQSISSLSSVGSTSTLDPPDYGERDGDAKPHHHVRPHDHASHIISQVAEWLHHEKTKRAAQKAKRPSGHAGLAHAAEATRNLVDQIRSDEFKQHRGSRGRASSDLSEGSLALEKLEKILARSMDLDGDGAVTPTEDRRESYFPRQRSKRHGSKRILRKASTIGPSSDTDYQEPDIDVPSAEVILDNSKTLGYSGGAASSEADFLNSKKRAVKEREAWLQFKHEIMRLAHTLRLKGWRRLPLERSGDMDVERLSGALTNAVYVVSPPSNVSQTPSIAEDSEASVIPRKPPPKLLLRIYGPQVEHLIDRESELGILRRLARKKIGPRLLGTFTNGRFEQFFHARTLRAKDLRVPETSRHIAKRMRELHDGIELLEGERDEGAFVWRNWDKWKDRCEEVISYLDEQILKGRQGPSKSRSDDWKKRGLVCGVEFTVFRQVVRKYRDWLYEQYGGPAGIRQKLVFAHNDTQYGNLLRLEPSGESPLLLPSNEHKQLVVIDFEYASANVPGLEFANHFTEWCYDYHDPVRQYALHASRYPTPEEQRRFLKAYIQHRPQHVRSPATSSIPGPTSSISSFMLDSRAPPAQIAEEEQQRDDYLESEIKRLTHETRLWRVANSAQWVAWGIVQAKVAGMDEALEAKKNETPKSEETINFAPQADEGRPGSDPLTPEMVAVAEDAHDKRPEGSESSVNEVVDEEAEEDEFDYLGYAQERAMFFWGDVLQLGLVKREELPEGLLEKVKIVEY</sequence>
<dbReference type="GO" id="GO:0005737">
    <property type="term" value="C:cytoplasm"/>
    <property type="evidence" value="ECO:0007669"/>
    <property type="project" value="TreeGrafter"/>
</dbReference>
<feature type="domain" description="Choline kinase N-terminal" evidence="3">
    <location>
        <begin position="245"/>
        <end position="320"/>
    </location>
</feature>
<protein>
    <recommendedName>
        <fullName evidence="3">Choline kinase N-terminal domain-containing protein</fullName>
    </recommendedName>
</protein>
<dbReference type="SUPFAM" id="SSF56112">
    <property type="entry name" value="Protein kinase-like (PK-like)"/>
    <property type="match status" value="1"/>
</dbReference>
<feature type="compositionally biased region" description="Low complexity" evidence="2">
    <location>
        <begin position="632"/>
        <end position="647"/>
    </location>
</feature>
<feature type="region of interest" description="Disordered" evidence="2">
    <location>
        <begin position="202"/>
        <end position="249"/>
    </location>
</feature>